<dbReference type="GO" id="GO:0009228">
    <property type="term" value="P:thiamine biosynthetic process"/>
    <property type="evidence" value="ECO:0007669"/>
    <property type="project" value="UniProtKB-KW"/>
</dbReference>
<dbReference type="GO" id="GO:0046872">
    <property type="term" value="F:metal ion binding"/>
    <property type="evidence" value="ECO:0007669"/>
    <property type="project" value="UniProtKB-KW"/>
</dbReference>
<dbReference type="InterPro" id="IPR015168">
    <property type="entry name" value="SsuA/THI5"/>
</dbReference>
<name>A0AAE0BXN6_9CHLO</name>
<keyword evidence="6" id="KW-0479">Metal-binding</keyword>
<dbReference type="GO" id="GO:0016740">
    <property type="term" value="F:transferase activity"/>
    <property type="evidence" value="ECO:0007669"/>
    <property type="project" value="UniProtKB-KW"/>
</dbReference>
<evidence type="ECO:0000313" key="14">
    <source>
        <dbReference type="Proteomes" id="UP001190700"/>
    </source>
</evidence>
<evidence type="ECO:0000256" key="9">
    <source>
        <dbReference type="ARBA" id="ARBA00023004"/>
    </source>
</evidence>
<evidence type="ECO:0000256" key="2">
    <source>
        <dbReference type="ARBA" id="ARBA00004948"/>
    </source>
</evidence>
<evidence type="ECO:0000256" key="6">
    <source>
        <dbReference type="ARBA" id="ARBA00022723"/>
    </source>
</evidence>
<dbReference type="PANTHER" id="PTHR31528:SF1">
    <property type="entry name" value="4-AMINO-5-HYDROXYMETHYL-2-METHYLPYRIMIDINE PHOSPHATE SYNTHASE THI11-RELATED"/>
    <property type="match status" value="1"/>
</dbReference>
<evidence type="ECO:0000256" key="11">
    <source>
        <dbReference type="ARBA" id="ARBA00048179"/>
    </source>
</evidence>
<sequence>MKEIVVALDWTPNTNHTGFYVAKAKGYYQANGLKVRILGANEEDYRGSYSEGGDGESYATPCGKVAAKTATFALNSPEGIIGWNSPPPGTNRPGLKAVAAVLQSQTSAIVTLSKSDIPRPAELDGKVYASYAARYESRIVQQMIKNDGGKGEFSEITPPMLGIWNTLVNGEANATWVFLGWEGVEARLRGVKLRSFKLQDYGVPYAYAPVLCAHPDVLRDSPDMVNDFLTATAQGFEFAAAYPEEAADILITGAKTENDCELEQDLVHESQKWLGPHYLNGKGQWGHMDSLRWDNYLDWLSDNGLLTTYVQSRNPKEGVSVSLDDLRKGNVGERIPRESFPSSKIFTNEYLPPASFELTTTLSNSVDECSRDMPSSCFCV</sequence>
<feature type="domain" description="SsuA/THI5-like" evidence="12">
    <location>
        <begin position="13"/>
        <end position="246"/>
    </location>
</feature>
<comment type="catalytic activity">
    <reaction evidence="11">
        <text>N(6)-(pyridoxal phosphate)-L-lysyl-[4-amino-5-hydroxymethyl-2-methylpyrimidine phosphate synthase] + L-histidyl-[4-amino-5-hydroxymethyl-2-methylpyrimidine phosphate synthase] + 2 Fe(3+) + 4 H2O = L-lysyl-[4-amino-5-hydroxymethyl-2-methylpyrimidine phosphate synthase] + (2S)-2-amino-5-hydroxy-4-oxopentanoyl-[4-amino-5-hydroxymethyl-2-methylpyrimidine phosphate synthase] + 4-amino-2-methyl-5-(phosphooxymethyl)pyrimidine + 3-oxopropanoate + 2 Fe(2+) + 2 H(+)</text>
        <dbReference type="Rhea" id="RHEA:65756"/>
        <dbReference type="Rhea" id="RHEA-COMP:16892"/>
        <dbReference type="Rhea" id="RHEA-COMP:16893"/>
        <dbReference type="Rhea" id="RHEA-COMP:16894"/>
        <dbReference type="Rhea" id="RHEA-COMP:16895"/>
        <dbReference type="ChEBI" id="CHEBI:15377"/>
        <dbReference type="ChEBI" id="CHEBI:15378"/>
        <dbReference type="ChEBI" id="CHEBI:29033"/>
        <dbReference type="ChEBI" id="CHEBI:29034"/>
        <dbReference type="ChEBI" id="CHEBI:29969"/>
        <dbReference type="ChEBI" id="CHEBI:29979"/>
        <dbReference type="ChEBI" id="CHEBI:33190"/>
        <dbReference type="ChEBI" id="CHEBI:58354"/>
        <dbReference type="ChEBI" id="CHEBI:143915"/>
        <dbReference type="ChEBI" id="CHEBI:157692"/>
    </reaction>
    <physiologicalReaction direction="left-to-right" evidence="11">
        <dbReference type="Rhea" id="RHEA:65757"/>
    </physiologicalReaction>
</comment>
<evidence type="ECO:0000256" key="7">
    <source>
        <dbReference type="ARBA" id="ARBA00022898"/>
    </source>
</evidence>
<evidence type="ECO:0000256" key="3">
    <source>
        <dbReference type="ARBA" id="ARBA00009406"/>
    </source>
</evidence>
<keyword evidence="7" id="KW-0663">Pyridoxal phosphate</keyword>
<dbReference type="Pfam" id="PF09084">
    <property type="entry name" value="NMT1"/>
    <property type="match status" value="1"/>
</dbReference>
<evidence type="ECO:0000259" key="12">
    <source>
        <dbReference type="Pfam" id="PF09084"/>
    </source>
</evidence>
<evidence type="ECO:0000256" key="1">
    <source>
        <dbReference type="ARBA" id="ARBA00003469"/>
    </source>
</evidence>
<proteinExistence type="inferred from homology"/>
<evidence type="ECO:0000256" key="10">
    <source>
        <dbReference type="ARBA" id="ARBA00033171"/>
    </source>
</evidence>
<evidence type="ECO:0000256" key="8">
    <source>
        <dbReference type="ARBA" id="ARBA00022977"/>
    </source>
</evidence>
<comment type="caution">
    <text evidence="13">The sequence shown here is derived from an EMBL/GenBank/DDBJ whole genome shotgun (WGS) entry which is preliminary data.</text>
</comment>
<keyword evidence="14" id="KW-1185">Reference proteome</keyword>
<dbReference type="EMBL" id="LGRX02032382">
    <property type="protein sequence ID" value="KAK3244034.1"/>
    <property type="molecule type" value="Genomic_DNA"/>
</dbReference>
<accession>A0AAE0BXN6</accession>
<keyword evidence="5" id="KW-0808">Transferase</keyword>
<dbReference type="PANTHER" id="PTHR31528">
    <property type="entry name" value="4-AMINO-5-HYDROXYMETHYL-2-METHYLPYRIMIDINE PHOSPHATE SYNTHASE THI11-RELATED"/>
    <property type="match status" value="1"/>
</dbReference>
<evidence type="ECO:0000256" key="5">
    <source>
        <dbReference type="ARBA" id="ARBA00022679"/>
    </source>
</evidence>
<comment type="subunit">
    <text evidence="4">Homodimer.</text>
</comment>
<evidence type="ECO:0000256" key="4">
    <source>
        <dbReference type="ARBA" id="ARBA00011738"/>
    </source>
</evidence>
<dbReference type="AlphaFoldDB" id="A0AAE0BXN6"/>
<dbReference type="Gene3D" id="3.40.190.10">
    <property type="entry name" value="Periplasmic binding protein-like II"/>
    <property type="match status" value="2"/>
</dbReference>
<protein>
    <recommendedName>
        <fullName evidence="10">Thiamine pyrimidine synthase</fullName>
    </recommendedName>
</protein>
<comment type="function">
    <text evidence="1">Responsible for the formation of the pyrimidine heterocycle in the thiamine biosynthesis pathway. Catalyzes the formation of hydroxymethylpyrimidine phosphate (HMP-P) from histidine and pyridoxal phosphate (PLP). The protein uses PLP and the active site histidine to form HMP-P, generating an inactive enzyme. The enzyme can only undergo a single turnover, which suggests it is a suicide enzyme.</text>
</comment>
<gene>
    <name evidence="13" type="ORF">CYMTET_46339</name>
</gene>
<dbReference type="SUPFAM" id="SSF53850">
    <property type="entry name" value="Periplasmic binding protein-like II"/>
    <property type="match status" value="1"/>
</dbReference>
<organism evidence="13 14">
    <name type="scientific">Cymbomonas tetramitiformis</name>
    <dbReference type="NCBI Taxonomy" id="36881"/>
    <lineage>
        <taxon>Eukaryota</taxon>
        <taxon>Viridiplantae</taxon>
        <taxon>Chlorophyta</taxon>
        <taxon>Pyramimonadophyceae</taxon>
        <taxon>Pyramimonadales</taxon>
        <taxon>Pyramimonadaceae</taxon>
        <taxon>Cymbomonas</taxon>
    </lineage>
</organism>
<keyword evidence="9" id="KW-0408">Iron</keyword>
<dbReference type="InterPro" id="IPR027939">
    <property type="entry name" value="NMT1/THI5"/>
</dbReference>
<comment type="similarity">
    <text evidence="3">Belongs to the NMT1/THI5 family.</text>
</comment>
<keyword evidence="8" id="KW-0784">Thiamine biosynthesis</keyword>
<dbReference type="Proteomes" id="UP001190700">
    <property type="component" value="Unassembled WGS sequence"/>
</dbReference>
<reference evidence="13 14" key="1">
    <citation type="journal article" date="2015" name="Genome Biol. Evol.">
        <title>Comparative Genomics of a Bacterivorous Green Alga Reveals Evolutionary Causalities and Consequences of Phago-Mixotrophic Mode of Nutrition.</title>
        <authorList>
            <person name="Burns J.A."/>
            <person name="Paasch A."/>
            <person name="Narechania A."/>
            <person name="Kim E."/>
        </authorList>
    </citation>
    <scope>NUCLEOTIDE SEQUENCE [LARGE SCALE GENOMIC DNA]</scope>
    <source>
        <strain evidence="13 14">PLY_AMNH</strain>
    </source>
</reference>
<evidence type="ECO:0000313" key="13">
    <source>
        <dbReference type="EMBL" id="KAK3244034.1"/>
    </source>
</evidence>
<comment type="pathway">
    <text evidence="2">Cofactor biosynthesis; thiamine diphosphate biosynthesis.</text>
</comment>